<dbReference type="RefSeq" id="WP_215923197.1">
    <property type="nucleotide sequence ID" value="NZ_JAHKNI010000019.1"/>
</dbReference>
<keyword evidence="2" id="KW-1185">Reference proteome</keyword>
<proteinExistence type="predicted"/>
<protein>
    <submittedName>
        <fullName evidence="1">Uncharacterized protein</fullName>
    </submittedName>
</protein>
<accession>A0ABS6B9Y4</accession>
<dbReference type="Proteomes" id="UP000733379">
    <property type="component" value="Unassembled WGS sequence"/>
</dbReference>
<gene>
    <name evidence="1" type="ORF">KO481_37005</name>
</gene>
<dbReference type="EMBL" id="JAHKNI010000019">
    <property type="protein sequence ID" value="MBU3067107.1"/>
    <property type="molecule type" value="Genomic_DNA"/>
</dbReference>
<sequence>MKQQFATLADGAGSGQLIIEDGVADKCIQHCQNHLVDLKALIDRAQLLVHVDAFGDLNSAKYLANKFDTLGSGEAGSGSFGDAVSQRIAVIQQMEEMFKKARDAFKNSDEATKDKIRQAMKNLDA</sequence>
<comment type="caution">
    <text evidence="1">The sequence shown here is derived from an EMBL/GenBank/DDBJ whole genome shotgun (WGS) entry which is preliminary data.</text>
</comment>
<organism evidence="1 2">
    <name type="scientific">Nocardia albiluteola</name>
    <dbReference type="NCBI Taxonomy" id="2842303"/>
    <lineage>
        <taxon>Bacteria</taxon>
        <taxon>Bacillati</taxon>
        <taxon>Actinomycetota</taxon>
        <taxon>Actinomycetes</taxon>
        <taxon>Mycobacteriales</taxon>
        <taxon>Nocardiaceae</taxon>
        <taxon>Nocardia</taxon>
    </lineage>
</organism>
<evidence type="ECO:0000313" key="2">
    <source>
        <dbReference type="Proteomes" id="UP000733379"/>
    </source>
</evidence>
<evidence type="ECO:0000313" key="1">
    <source>
        <dbReference type="EMBL" id="MBU3067107.1"/>
    </source>
</evidence>
<name>A0ABS6B9Y4_9NOCA</name>
<reference evidence="1 2" key="1">
    <citation type="submission" date="2021-06" db="EMBL/GenBank/DDBJ databases">
        <title>Actinomycetes sequencing.</title>
        <authorList>
            <person name="Shan Q."/>
        </authorList>
    </citation>
    <scope>NUCLEOTIDE SEQUENCE [LARGE SCALE GENOMIC DNA]</scope>
    <source>
        <strain evidence="1 2">NEAU-G5</strain>
    </source>
</reference>